<dbReference type="GO" id="GO:0030553">
    <property type="term" value="F:cGMP binding"/>
    <property type="evidence" value="ECO:0007669"/>
    <property type="project" value="TreeGrafter"/>
</dbReference>
<dbReference type="GO" id="GO:0005222">
    <property type="term" value="F:intracellularly cAMP-activated cation channel activity"/>
    <property type="evidence" value="ECO:0007669"/>
    <property type="project" value="TreeGrafter"/>
</dbReference>
<evidence type="ECO:0000256" key="7">
    <source>
        <dbReference type="ARBA" id="ARBA00023286"/>
    </source>
</evidence>
<evidence type="ECO:0000256" key="2">
    <source>
        <dbReference type="ARBA" id="ARBA00022448"/>
    </source>
</evidence>
<dbReference type="InterPro" id="IPR014710">
    <property type="entry name" value="RmlC-like_jellyroll"/>
</dbReference>
<keyword evidence="2" id="KW-0813">Transport</keyword>
<name>A0A7R9JDD7_TIMCA</name>
<dbReference type="InterPro" id="IPR050866">
    <property type="entry name" value="CNG_cation_channel"/>
</dbReference>
<keyword evidence="3 9" id="KW-0812">Transmembrane</keyword>
<dbReference type="PROSITE" id="PS00889">
    <property type="entry name" value="CNMP_BINDING_2"/>
    <property type="match status" value="1"/>
</dbReference>
<reference evidence="11" key="1">
    <citation type="submission" date="2020-11" db="EMBL/GenBank/DDBJ databases">
        <authorList>
            <person name="Tran Van P."/>
        </authorList>
    </citation>
    <scope>NUCLEOTIDE SEQUENCE</scope>
</reference>
<feature type="transmembrane region" description="Helical" evidence="9">
    <location>
        <begin position="117"/>
        <end position="134"/>
    </location>
</feature>
<keyword evidence="8" id="KW-0407">Ion channel</keyword>
<evidence type="ECO:0000256" key="5">
    <source>
        <dbReference type="ARBA" id="ARBA00023065"/>
    </source>
</evidence>
<sequence length="491" mass="55525">MYRLGKVELEEVNPHLRGGRVEKHLGKTTPSSPDRDSNLDIPVLSSQYDKRASAGTLVHGGSACNRGWVEKRNEHLSLCPDSGIAVSIIRIQTFWELYDRLDNILPSGFNVRVARSVVYVLYMIHINACAYYLFSFWREPGGSVTSGKGSAYIQCFYFATKTTTAMGRNPKPDTVEGTAFMSFSWLLGVFVFAILIGQMREHVGTATHLQTEYRNLVDGTLEYMRRFNVPNRLQDKVKLWLAFTSQQQHSLGLLDNWTFEANHFRHCYQCWGPDLFGTDETTILDTLPPNLRADIAIHVHIATLNKVQIFNNCDPALLRDLVLQLRPVVFLPGDFICRKGEVGKEMYIVKNGQVQVMGGENTRQVLATLTEGSVFGEISLLALEGGNRRTADVRSRGFSNLFILSKNDFDEAILNYPDAQAILKKKAKALVRENAERERLNKIAAEKCQQSMTEQVKSRPEYCQNSTTEDSNNANHRTFQCRVTVHRSMSQ</sequence>
<keyword evidence="4 9" id="KW-1133">Transmembrane helix</keyword>
<dbReference type="Gene3D" id="2.60.120.10">
    <property type="entry name" value="Jelly Rolls"/>
    <property type="match status" value="1"/>
</dbReference>
<dbReference type="PROSITE" id="PS00888">
    <property type="entry name" value="CNMP_BINDING_1"/>
    <property type="match status" value="1"/>
</dbReference>
<evidence type="ECO:0000259" key="10">
    <source>
        <dbReference type="PROSITE" id="PS50042"/>
    </source>
</evidence>
<evidence type="ECO:0000256" key="4">
    <source>
        <dbReference type="ARBA" id="ARBA00022989"/>
    </source>
</evidence>
<keyword evidence="7" id="KW-1071">Ligand-gated ion channel</keyword>
<dbReference type="Gene3D" id="1.10.287.630">
    <property type="entry name" value="Helix hairpin bin"/>
    <property type="match status" value="1"/>
</dbReference>
<feature type="domain" description="Cyclic nucleotide-binding" evidence="10">
    <location>
        <begin position="309"/>
        <end position="413"/>
    </location>
</feature>
<dbReference type="CDD" id="cd00038">
    <property type="entry name" value="CAP_ED"/>
    <property type="match status" value="1"/>
</dbReference>
<dbReference type="GO" id="GO:0005886">
    <property type="term" value="C:plasma membrane"/>
    <property type="evidence" value="ECO:0007669"/>
    <property type="project" value="TreeGrafter"/>
</dbReference>
<evidence type="ECO:0000256" key="1">
    <source>
        <dbReference type="ARBA" id="ARBA00004141"/>
    </source>
</evidence>
<keyword evidence="5" id="KW-0406">Ion transport</keyword>
<dbReference type="SMART" id="SM00100">
    <property type="entry name" value="cNMP"/>
    <property type="match status" value="1"/>
</dbReference>
<protein>
    <submittedName>
        <fullName evidence="11">(California timema) hypothetical protein</fullName>
    </submittedName>
</protein>
<dbReference type="InterPro" id="IPR018488">
    <property type="entry name" value="cNMP-bd_CS"/>
</dbReference>
<dbReference type="PANTHER" id="PTHR45638">
    <property type="entry name" value="CYCLIC NUCLEOTIDE-GATED CATION CHANNEL SUBUNIT A"/>
    <property type="match status" value="1"/>
</dbReference>
<evidence type="ECO:0000256" key="3">
    <source>
        <dbReference type="ARBA" id="ARBA00022692"/>
    </source>
</evidence>
<evidence type="ECO:0000313" key="11">
    <source>
        <dbReference type="EMBL" id="CAD7577279.1"/>
    </source>
</evidence>
<comment type="subcellular location">
    <subcellularLocation>
        <location evidence="1">Membrane</location>
        <topology evidence="1">Multi-pass membrane protein</topology>
    </subcellularLocation>
</comment>
<dbReference type="GO" id="GO:0044877">
    <property type="term" value="F:protein-containing complex binding"/>
    <property type="evidence" value="ECO:0007669"/>
    <property type="project" value="TreeGrafter"/>
</dbReference>
<evidence type="ECO:0000256" key="6">
    <source>
        <dbReference type="ARBA" id="ARBA00023136"/>
    </source>
</evidence>
<feature type="transmembrane region" description="Helical" evidence="9">
    <location>
        <begin position="179"/>
        <end position="197"/>
    </location>
</feature>
<dbReference type="PANTHER" id="PTHR45638:SF1">
    <property type="entry name" value="CYCLIC NUCLEOTIDE-GATED ION CHANNEL SUBUNIT B, ISOFORM A"/>
    <property type="match status" value="1"/>
</dbReference>
<accession>A0A7R9JDD7</accession>
<dbReference type="SUPFAM" id="SSF81324">
    <property type="entry name" value="Voltage-gated potassium channels"/>
    <property type="match status" value="1"/>
</dbReference>
<dbReference type="Pfam" id="PF00520">
    <property type="entry name" value="Ion_trans"/>
    <property type="match status" value="1"/>
</dbReference>
<dbReference type="GO" id="GO:0017071">
    <property type="term" value="C:intracellular cyclic nucleotide activated cation channel complex"/>
    <property type="evidence" value="ECO:0007669"/>
    <property type="project" value="TreeGrafter"/>
</dbReference>
<dbReference type="FunFam" id="2.60.120.10:FF:000078">
    <property type="entry name" value="Cyclic nucleotide-gated channel"/>
    <property type="match status" value="1"/>
</dbReference>
<keyword evidence="6 9" id="KW-0472">Membrane</keyword>
<dbReference type="Gene3D" id="1.10.287.70">
    <property type="match status" value="1"/>
</dbReference>
<dbReference type="AlphaFoldDB" id="A0A7R9JDD7"/>
<dbReference type="InterPro" id="IPR005821">
    <property type="entry name" value="Ion_trans_dom"/>
</dbReference>
<evidence type="ECO:0000256" key="8">
    <source>
        <dbReference type="ARBA" id="ARBA00023303"/>
    </source>
</evidence>
<organism evidence="11">
    <name type="scientific">Timema californicum</name>
    <name type="common">California timema</name>
    <name type="synonym">Walking stick</name>
    <dbReference type="NCBI Taxonomy" id="61474"/>
    <lineage>
        <taxon>Eukaryota</taxon>
        <taxon>Metazoa</taxon>
        <taxon>Ecdysozoa</taxon>
        <taxon>Arthropoda</taxon>
        <taxon>Hexapoda</taxon>
        <taxon>Insecta</taxon>
        <taxon>Pterygota</taxon>
        <taxon>Neoptera</taxon>
        <taxon>Polyneoptera</taxon>
        <taxon>Phasmatodea</taxon>
        <taxon>Timematodea</taxon>
        <taxon>Timematoidea</taxon>
        <taxon>Timematidae</taxon>
        <taxon>Timema</taxon>
    </lineage>
</organism>
<gene>
    <name evidence="11" type="ORF">TCMB3V08_LOCUS9832</name>
</gene>
<dbReference type="Pfam" id="PF00027">
    <property type="entry name" value="cNMP_binding"/>
    <property type="match status" value="1"/>
</dbReference>
<dbReference type="PROSITE" id="PS50042">
    <property type="entry name" value="CNMP_BINDING_3"/>
    <property type="match status" value="1"/>
</dbReference>
<dbReference type="SUPFAM" id="SSF51206">
    <property type="entry name" value="cAMP-binding domain-like"/>
    <property type="match status" value="1"/>
</dbReference>
<dbReference type="GO" id="GO:0005223">
    <property type="term" value="F:intracellularly cGMP-activated cation channel activity"/>
    <property type="evidence" value="ECO:0007669"/>
    <property type="project" value="TreeGrafter"/>
</dbReference>
<evidence type="ECO:0000256" key="9">
    <source>
        <dbReference type="SAM" id="Phobius"/>
    </source>
</evidence>
<proteinExistence type="predicted"/>
<dbReference type="EMBL" id="OE185364">
    <property type="protein sequence ID" value="CAD7577279.1"/>
    <property type="molecule type" value="Genomic_DNA"/>
</dbReference>
<dbReference type="InterPro" id="IPR018490">
    <property type="entry name" value="cNMP-bd_dom_sf"/>
</dbReference>
<dbReference type="InterPro" id="IPR000595">
    <property type="entry name" value="cNMP-bd_dom"/>
</dbReference>